<dbReference type="InterPro" id="IPR051453">
    <property type="entry name" value="MBL_Glyoxalase_II"/>
</dbReference>
<keyword evidence="7" id="KW-1185">Reference proteome</keyword>
<evidence type="ECO:0000313" key="6">
    <source>
        <dbReference type="EMBL" id="AER66354.1"/>
    </source>
</evidence>
<dbReference type="InterPro" id="IPR001279">
    <property type="entry name" value="Metallo-B-lactamas"/>
</dbReference>
<keyword evidence="2" id="KW-0479">Metal-binding</keyword>
<keyword evidence="3" id="KW-0378">Hydrolase</keyword>
<dbReference type="GO" id="GO:0016787">
    <property type="term" value="F:hydrolase activity"/>
    <property type="evidence" value="ECO:0007669"/>
    <property type="project" value="UniProtKB-KW"/>
</dbReference>
<accession>G7V8R3</accession>
<dbReference type="EMBL" id="CP003096">
    <property type="protein sequence ID" value="AER66354.1"/>
    <property type="molecule type" value="Genomic_DNA"/>
</dbReference>
<dbReference type="AlphaFoldDB" id="G7V8R3"/>
<dbReference type="InterPro" id="IPR036866">
    <property type="entry name" value="RibonucZ/Hydroxyglut_hydro"/>
</dbReference>
<dbReference type="STRING" id="580340.Tlie_0619"/>
<dbReference type="OrthoDB" id="9802248at2"/>
<dbReference type="Proteomes" id="UP000005868">
    <property type="component" value="Chromosome"/>
</dbReference>
<proteinExistence type="predicted"/>
<dbReference type="KEGG" id="tli:Tlie_0619"/>
<evidence type="ECO:0000313" key="7">
    <source>
        <dbReference type="Proteomes" id="UP000005868"/>
    </source>
</evidence>
<comment type="cofactor">
    <cofactor evidence="1">
        <name>Zn(2+)</name>
        <dbReference type="ChEBI" id="CHEBI:29105"/>
    </cofactor>
</comment>
<feature type="domain" description="Metallo-beta-lactamase" evidence="5">
    <location>
        <begin position="12"/>
        <end position="191"/>
    </location>
</feature>
<gene>
    <name evidence="6" type="ordered locus">Tlie_0619</name>
</gene>
<dbReference type="HOGENOM" id="CLU_030571_5_4_0"/>
<evidence type="ECO:0000256" key="3">
    <source>
        <dbReference type="ARBA" id="ARBA00022801"/>
    </source>
</evidence>
<reference evidence="7" key="1">
    <citation type="submission" date="2011-10" db="EMBL/GenBank/DDBJ databases">
        <title>The complete genome of chromosome of Thermovirga lienii DSM 17291.</title>
        <authorList>
            <consortium name="US DOE Joint Genome Institute (JGI-PGF)"/>
            <person name="Lucas S."/>
            <person name="Copeland A."/>
            <person name="Lapidus A."/>
            <person name="Glavina del Rio T."/>
            <person name="Dalin E."/>
            <person name="Tice H."/>
            <person name="Bruce D."/>
            <person name="Goodwin L."/>
            <person name="Pitluck S."/>
            <person name="Peters L."/>
            <person name="Mikhailova N."/>
            <person name="Saunders E."/>
            <person name="Kyrpides N."/>
            <person name="Mavromatis K."/>
            <person name="Ivanova N."/>
            <person name="Last F.I."/>
            <person name="Brettin T."/>
            <person name="Detter J.C."/>
            <person name="Han C."/>
            <person name="Larimer F."/>
            <person name="Land M."/>
            <person name="Hauser L."/>
            <person name="Markowitz V."/>
            <person name="Cheng J.-F."/>
            <person name="Hugenholtz P."/>
            <person name="Woyke T."/>
            <person name="Wu D."/>
            <person name="Spring S."/>
            <person name="Schroeder M."/>
            <person name="Brambilla E.-M."/>
            <person name="Klenk H.-P."/>
            <person name="Eisen J.A."/>
        </authorList>
    </citation>
    <scope>NUCLEOTIDE SEQUENCE [LARGE SCALE GENOMIC DNA]</scope>
    <source>
        <strain evidence="7">ATCC BAA-1197 / DSM 17291 / Cas60314</strain>
    </source>
</reference>
<dbReference type="SMART" id="SM00849">
    <property type="entry name" value="Lactamase_B"/>
    <property type="match status" value="1"/>
</dbReference>
<dbReference type="PANTHER" id="PTHR46233:SF3">
    <property type="entry name" value="HYDROXYACYLGLUTATHIONE HYDROLASE GLOC"/>
    <property type="match status" value="1"/>
</dbReference>
<evidence type="ECO:0000256" key="4">
    <source>
        <dbReference type="ARBA" id="ARBA00022833"/>
    </source>
</evidence>
<reference evidence="6 7" key="2">
    <citation type="journal article" date="2012" name="Stand. Genomic Sci.">
        <title>Genome sequence of the moderately thermophilic, amino-acid-degrading and sulfur-reducing bacterium Thermovirga lienii type strain (Cas60314(T)).</title>
        <authorList>
            <person name="Goker M."/>
            <person name="Saunders E."/>
            <person name="Lapidus A."/>
            <person name="Nolan M."/>
            <person name="Lucas S."/>
            <person name="Hammon N."/>
            <person name="Deshpande S."/>
            <person name="Cheng J.F."/>
            <person name="Han C."/>
            <person name="Tapia R."/>
            <person name="Goodwin L.A."/>
            <person name="Pitluck S."/>
            <person name="Liolios K."/>
            <person name="Mavromatis K."/>
            <person name="Pagani I."/>
            <person name="Ivanova N."/>
            <person name="Mikhailova N."/>
            <person name="Pati A."/>
            <person name="Chen A."/>
            <person name="Palaniappan K."/>
            <person name="Land M."/>
            <person name="Chang Y.J."/>
            <person name="Jeffries C.D."/>
            <person name="Brambilla E.M."/>
            <person name="Rohde M."/>
            <person name="Spring S."/>
            <person name="Detter J.C."/>
            <person name="Woyke T."/>
            <person name="Bristow J."/>
            <person name="Eisen J.A."/>
            <person name="Markowitz V."/>
            <person name="Hugenholtz P."/>
            <person name="Kyrpides N.C."/>
            <person name="Klenk H.P."/>
        </authorList>
    </citation>
    <scope>NUCLEOTIDE SEQUENCE [LARGE SCALE GENOMIC DNA]</scope>
    <source>
        <strain evidence="7">ATCC BAA-1197 / DSM 17291 / Cas60314</strain>
    </source>
</reference>
<dbReference type="CDD" id="cd06262">
    <property type="entry name" value="metallo-hydrolase-like_MBL-fold"/>
    <property type="match status" value="1"/>
</dbReference>
<protein>
    <submittedName>
        <fullName evidence="6">Beta-lactamase domain protein</fullName>
    </submittedName>
</protein>
<dbReference type="Pfam" id="PF00753">
    <property type="entry name" value="Lactamase_B"/>
    <property type="match status" value="1"/>
</dbReference>
<organism evidence="6 7">
    <name type="scientific">Thermovirga lienii (strain ATCC BAA-1197 / DSM 17291 / Cas60314)</name>
    <dbReference type="NCBI Taxonomy" id="580340"/>
    <lineage>
        <taxon>Bacteria</taxon>
        <taxon>Thermotogati</taxon>
        <taxon>Synergistota</taxon>
        <taxon>Synergistia</taxon>
        <taxon>Synergistales</taxon>
        <taxon>Thermovirgaceae</taxon>
        <taxon>Thermovirga</taxon>
    </lineage>
</organism>
<keyword evidence="4" id="KW-0862">Zinc</keyword>
<evidence type="ECO:0000259" key="5">
    <source>
        <dbReference type="SMART" id="SM00849"/>
    </source>
</evidence>
<dbReference type="eggNOG" id="COG0491">
    <property type="taxonomic scope" value="Bacteria"/>
</dbReference>
<name>G7V8R3_THELD</name>
<dbReference type="SUPFAM" id="SSF56281">
    <property type="entry name" value="Metallo-hydrolase/oxidoreductase"/>
    <property type="match status" value="1"/>
</dbReference>
<evidence type="ECO:0000256" key="1">
    <source>
        <dbReference type="ARBA" id="ARBA00001947"/>
    </source>
</evidence>
<sequence length="211" mass="23164">MNIKRFPLGDLWTNGYLVWDSRGIGFFVDPGGPVDEVIEFIGNNQIQLEMVLLTHGHSDHICGVEGIRPLAKKGVGIHEFDAPMLEKPELNLSLFLSKPCAAAPAEMMLKDGQVLEMGSLRIEVIHTPGHTKGSCCFLVKDQEENILLSGDTLFARSVGRTDLPGGDPRALEVSLRKLAQMPDELKVFPGHGPETVIGAERVNNPFWPTEN</sequence>
<dbReference type="PANTHER" id="PTHR46233">
    <property type="entry name" value="HYDROXYACYLGLUTATHIONE HYDROLASE GLOC"/>
    <property type="match status" value="1"/>
</dbReference>
<evidence type="ECO:0000256" key="2">
    <source>
        <dbReference type="ARBA" id="ARBA00022723"/>
    </source>
</evidence>
<dbReference type="GO" id="GO:0046872">
    <property type="term" value="F:metal ion binding"/>
    <property type="evidence" value="ECO:0007669"/>
    <property type="project" value="UniProtKB-KW"/>
</dbReference>
<dbReference type="Gene3D" id="3.60.15.10">
    <property type="entry name" value="Ribonuclease Z/Hydroxyacylglutathione hydrolase-like"/>
    <property type="match status" value="1"/>
</dbReference>